<sequence>MRKDAFDANDIGARLDTPGISTRAEWLAAGASRGMFDDGRLHQVVRGVWASTTALGKPRELLDRLGPFISPDSALSGWAAALLHGVRDAGPTMRTTNPEPVQVCQPRSQHRAPPGQSTLRVDIPPQEFITIAGVRVPTLARTAYDMVRFSRDPEVAVKLLDCFLHDLNPTPLERPALAEIVQSHPRARGNPRVRDALEWSTSRTRSPAESRTRYLWLRAFDLRPHLMLVNPLLQIEGLIAELDLVDLTSGTVLEYDGGHHADSHQRARDARKDAAVHDLKLTMLRVNAPDLRRPHGVLINQWGRRRDQARREGGAHRVGCLVADGVLREHPLKRYPQG</sequence>
<name>A0A7L4YHW3_9ACTN</name>
<accession>A0A7L4YHW3</accession>
<feature type="region of interest" description="Disordered" evidence="1">
    <location>
        <begin position="99"/>
        <end position="120"/>
    </location>
</feature>
<dbReference type="EMBL" id="CP047156">
    <property type="protein sequence ID" value="QHB99094.1"/>
    <property type="molecule type" value="Genomic_DNA"/>
</dbReference>
<dbReference type="OrthoDB" id="4696350at2"/>
<protein>
    <recommendedName>
        <fullName evidence="4">DUF559 domain-containing protein</fullName>
    </recommendedName>
</protein>
<dbReference type="RefSeq" id="WP_159542232.1">
    <property type="nucleotide sequence ID" value="NZ_CP047156.1"/>
</dbReference>
<dbReference type="Proteomes" id="UP000463857">
    <property type="component" value="Chromosome"/>
</dbReference>
<dbReference type="InParanoid" id="A0A7L4YHW3"/>
<evidence type="ECO:0000256" key="1">
    <source>
        <dbReference type="SAM" id="MobiDB-lite"/>
    </source>
</evidence>
<evidence type="ECO:0000313" key="2">
    <source>
        <dbReference type="EMBL" id="QHB99094.1"/>
    </source>
</evidence>
<dbReference type="KEGG" id="eke:EK0264_01485"/>
<keyword evidence="3" id="KW-1185">Reference proteome</keyword>
<proteinExistence type="predicted"/>
<organism evidence="2 3">
    <name type="scientific">Epidermidibacterium keratini</name>
    <dbReference type="NCBI Taxonomy" id="1891644"/>
    <lineage>
        <taxon>Bacteria</taxon>
        <taxon>Bacillati</taxon>
        <taxon>Actinomycetota</taxon>
        <taxon>Actinomycetes</taxon>
        <taxon>Sporichthyales</taxon>
        <taxon>Sporichthyaceae</taxon>
        <taxon>Epidermidibacterium</taxon>
    </lineage>
</organism>
<gene>
    <name evidence="2" type="ORF">EK0264_01485</name>
</gene>
<evidence type="ECO:0008006" key="4">
    <source>
        <dbReference type="Google" id="ProtNLM"/>
    </source>
</evidence>
<evidence type="ECO:0000313" key="3">
    <source>
        <dbReference type="Proteomes" id="UP000463857"/>
    </source>
</evidence>
<dbReference type="AlphaFoldDB" id="A0A7L4YHW3"/>
<reference evidence="2 3" key="1">
    <citation type="journal article" date="2018" name="Int. J. Syst. Evol. Microbiol.">
        <title>Epidermidibacterium keratini gen. nov., sp. nov., a member of the family Sporichthyaceae, isolated from keratin epidermis.</title>
        <authorList>
            <person name="Lee D.G."/>
            <person name="Trujillo M.E."/>
            <person name="Kang S."/>
            <person name="Nam J.J."/>
            <person name="Kim Y.J."/>
        </authorList>
    </citation>
    <scope>NUCLEOTIDE SEQUENCE [LARGE SCALE GENOMIC DNA]</scope>
    <source>
        <strain evidence="2 3">EPI-7</strain>
    </source>
</reference>